<dbReference type="AlphaFoldDB" id="A0A256G699"/>
<reference evidence="1 2" key="1">
    <citation type="submission" date="2017-07" db="EMBL/GenBank/DDBJ databases">
        <title>Phylogenetic study on the rhizospheric bacterium Ochrobactrum sp. A44.</title>
        <authorList>
            <person name="Krzyzanowska D.M."/>
            <person name="Ossowicki A."/>
            <person name="Rajewska M."/>
            <person name="Maciag T."/>
            <person name="Kaczynski Z."/>
            <person name="Czerwicka M."/>
            <person name="Jafra S."/>
        </authorList>
    </citation>
    <scope>NUCLEOTIDE SEQUENCE [LARGE SCALE GENOMIC DNA]</scope>
    <source>
        <strain evidence="1 2">CCUG 30717</strain>
    </source>
</reference>
<sequence length="54" mass="6178">MILASKQSRFTRVPPLLLLTCFFSLAFLNRYVCIQLIRQLVVAVGLIALIEIRD</sequence>
<keyword evidence="2" id="KW-1185">Reference proteome</keyword>
<organism evidence="1 2">
    <name type="scientific">Brucella pseudogrignonensis</name>
    <dbReference type="NCBI Taxonomy" id="419475"/>
    <lineage>
        <taxon>Bacteria</taxon>
        <taxon>Pseudomonadati</taxon>
        <taxon>Pseudomonadota</taxon>
        <taxon>Alphaproteobacteria</taxon>
        <taxon>Hyphomicrobiales</taxon>
        <taxon>Brucellaceae</taxon>
        <taxon>Brucella/Ochrobactrum group</taxon>
        <taxon>Brucella</taxon>
    </lineage>
</organism>
<proteinExistence type="predicted"/>
<accession>A0A256G699</accession>
<evidence type="ECO:0000313" key="1">
    <source>
        <dbReference type="EMBL" id="OYR22480.1"/>
    </source>
</evidence>
<name>A0A256G699_9HYPH</name>
<comment type="caution">
    <text evidence="1">The sequence shown here is derived from an EMBL/GenBank/DDBJ whole genome shotgun (WGS) entry which is preliminary data.</text>
</comment>
<dbReference type="Proteomes" id="UP000216188">
    <property type="component" value="Unassembled WGS sequence"/>
</dbReference>
<protein>
    <submittedName>
        <fullName evidence="1">Uncharacterized protein</fullName>
    </submittedName>
</protein>
<gene>
    <name evidence="1" type="ORF">CEV34_4312</name>
</gene>
<evidence type="ECO:0000313" key="2">
    <source>
        <dbReference type="Proteomes" id="UP000216188"/>
    </source>
</evidence>
<dbReference type="EMBL" id="NNRM01000044">
    <property type="protein sequence ID" value="OYR22480.1"/>
    <property type="molecule type" value="Genomic_DNA"/>
</dbReference>